<dbReference type="InParanoid" id="A0A1X2HWX6"/>
<evidence type="ECO:0000313" key="3">
    <source>
        <dbReference type="Proteomes" id="UP000242180"/>
    </source>
</evidence>
<accession>A0A1X2HWX6</accession>
<dbReference type="Proteomes" id="UP000242180">
    <property type="component" value="Unassembled WGS sequence"/>
</dbReference>
<protein>
    <submittedName>
        <fullName evidence="2">Uncharacterized protein</fullName>
    </submittedName>
</protein>
<proteinExistence type="predicted"/>
<evidence type="ECO:0000313" key="2">
    <source>
        <dbReference type="EMBL" id="ORZ04011.1"/>
    </source>
</evidence>
<sequence length="159" mass="17796">MHPILLALNFHLYNLLHRFSGFCFSFRSSIMSQQGTGDVDADKTEGSMGGDGPKNEFGLVTHFPHAHRGPDYHYNDMSEPQPHGPQQQPIHMDMNDRDIDRRIAVDVADSRRSDWSPEKRRQSACRASELYKSISGTGLEIARDGRVVAGNDEEGPGED</sequence>
<evidence type="ECO:0000256" key="1">
    <source>
        <dbReference type="SAM" id="MobiDB-lite"/>
    </source>
</evidence>
<feature type="region of interest" description="Disordered" evidence="1">
    <location>
        <begin position="68"/>
        <end position="92"/>
    </location>
</feature>
<name>A0A1X2HWX6_SYNRA</name>
<dbReference type="OrthoDB" id="2144121at2759"/>
<feature type="compositionally biased region" description="Low complexity" evidence="1">
    <location>
        <begin position="80"/>
        <end position="89"/>
    </location>
</feature>
<organism evidence="2 3">
    <name type="scientific">Syncephalastrum racemosum</name>
    <name type="common">Filamentous fungus</name>
    <dbReference type="NCBI Taxonomy" id="13706"/>
    <lineage>
        <taxon>Eukaryota</taxon>
        <taxon>Fungi</taxon>
        <taxon>Fungi incertae sedis</taxon>
        <taxon>Mucoromycota</taxon>
        <taxon>Mucoromycotina</taxon>
        <taxon>Mucoromycetes</taxon>
        <taxon>Mucorales</taxon>
        <taxon>Syncephalastraceae</taxon>
        <taxon>Syncephalastrum</taxon>
    </lineage>
</organism>
<keyword evidence="3" id="KW-1185">Reference proteome</keyword>
<comment type="caution">
    <text evidence="2">The sequence shown here is derived from an EMBL/GenBank/DDBJ whole genome shotgun (WGS) entry which is preliminary data.</text>
</comment>
<dbReference type="EMBL" id="MCGN01000001">
    <property type="protein sequence ID" value="ORZ04011.1"/>
    <property type="molecule type" value="Genomic_DNA"/>
</dbReference>
<gene>
    <name evidence="2" type="ORF">BCR43DRAFT_70668</name>
</gene>
<dbReference type="AlphaFoldDB" id="A0A1X2HWX6"/>
<reference evidence="2 3" key="1">
    <citation type="submission" date="2016-07" db="EMBL/GenBank/DDBJ databases">
        <title>Pervasive Adenine N6-methylation of Active Genes in Fungi.</title>
        <authorList>
            <consortium name="DOE Joint Genome Institute"/>
            <person name="Mondo S.J."/>
            <person name="Dannebaum R.O."/>
            <person name="Kuo R.C."/>
            <person name="Labutti K."/>
            <person name="Haridas S."/>
            <person name="Kuo A."/>
            <person name="Salamov A."/>
            <person name="Ahrendt S.R."/>
            <person name="Lipzen A."/>
            <person name="Sullivan W."/>
            <person name="Andreopoulos W.B."/>
            <person name="Clum A."/>
            <person name="Lindquist E."/>
            <person name="Daum C."/>
            <person name="Ramamoorthy G.K."/>
            <person name="Gryganskyi A."/>
            <person name="Culley D."/>
            <person name="Magnuson J.K."/>
            <person name="James T.Y."/>
            <person name="O'Malley M.A."/>
            <person name="Stajich J.E."/>
            <person name="Spatafora J.W."/>
            <person name="Visel A."/>
            <person name="Grigoriev I.V."/>
        </authorList>
    </citation>
    <scope>NUCLEOTIDE SEQUENCE [LARGE SCALE GENOMIC DNA]</scope>
    <source>
        <strain evidence="2 3">NRRL 2496</strain>
    </source>
</reference>